<proteinExistence type="predicted"/>
<organism evidence="1 2">
    <name type="scientific">Brevibacillus panacihumi</name>
    <dbReference type="NCBI Taxonomy" id="497735"/>
    <lineage>
        <taxon>Bacteria</taxon>
        <taxon>Bacillati</taxon>
        <taxon>Bacillota</taxon>
        <taxon>Bacilli</taxon>
        <taxon>Bacillales</taxon>
        <taxon>Paenibacillaceae</taxon>
        <taxon>Brevibacillus</taxon>
    </lineage>
</organism>
<dbReference type="RefSeq" id="WP_122911638.1">
    <property type="nucleotide sequence ID" value="NZ_JBCNED010000051.1"/>
</dbReference>
<dbReference type="Proteomes" id="UP000281915">
    <property type="component" value="Unassembled WGS sequence"/>
</dbReference>
<evidence type="ECO:0000313" key="2">
    <source>
        <dbReference type="Proteomes" id="UP000281915"/>
    </source>
</evidence>
<sequence>MDVEVYYDGQRREAIPYSALPALRLFCQEQGFQLQWDPEAKRVDLGSGLKGKVFMLIAGGMDDDTGLEYEVLSRTASFLRDVGAKPVLLERGDESSGDSDAALRFSAKELPSLDESRLILFQGDDERRRRLLHHVFHEMKESGIPCQIRISKRAKTSVLLPIQWHVPSGLEGAKRSKLAEQIAISLVSGILRDVHEGQGISPISYLLPHLLQTFFGQVQKLEEWETKDQKEQQVHQPALVEAVAEVHQEEKEEKQIIERPILPTEVKMPTPIATEQRIEAEVYFDYTLMHHETENRPYLLIGSLIVKNTGTEALYNPVVCLRVNPIEGIKLGGQILPPNMVETLGVQGQGGAKGWKYMEDDWFEQAKERGEYWIAPIQPMIIPPKMSEAFQNFQISFFQQEERTTITVEGIVMVNDQQLHFPANNRIAVSF</sequence>
<reference evidence="1 2" key="1">
    <citation type="submission" date="2018-10" db="EMBL/GenBank/DDBJ databases">
        <title>Phylogenomics of Brevibacillus.</title>
        <authorList>
            <person name="Dunlap C."/>
        </authorList>
    </citation>
    <scope>NUCLEOTIDE SEQUENCE [LARGE SCALE GENOMIC DNA]</scope>
    <source>
        <strain evidence="1 2">JCM 15085</strain>
    </source>
</reference>
<dbReference type="AlphaFoldDB" id="A0A3M8DEW2"/>
<evidence type="ECO:0000313" key="1">
    <source>
        <dbReference type="EMBL" id="RNB86129.1"/>
    </source>
</evidence>
<name>A0A3M8DEW2_9BACL</name>
<gene>
    <name evidence="1" type="ORF">EDM58_00835</name>
</gene>
<comment type="caution">
    <text evidence="1">The sequence shown here is derived from an EMBL/GenBank/DDBJ whole genome shotgun (WGS) entry which is preliminary data.</text>
</comment>
<dbReference type="EMBL" id="RHHT01000002">
    <property type="protein sequence ID" value="RNB86129.1"/>
    <property type="molecule type" value="Genomic_DNA"/>
</dbReference>
<protein>
    <submittedName>
        <fullName evidence="1">Uncharacterized protein</fullName>
    </submittedName>
</protein>
<accession>A0A3M8DEW2</accession>